<name>A0A8E6B5G3_9BACT</name>
<reference evidence="1" key="1">
    <citation type="submission" date="2021-05" db="EMBL/GenBank/DDBJ databases">
        <title>Complete genome sequence of the cellulolytic planctomycete Telmatocola sphagniphila SP2T and characterization of the first cellulase from planctomycetes.</title>
        <authorList>
            <person name="Rakitin A.L."/>
            <person name="Beletsky A.V."/>
            <person name="Naumoff D.G."/>
            <person name="Kulichevskaya I.S."/>
            <person name="Mardanov A.V."/>
            <person name="Ravin N.V."/>
            <person name="Dedysh S.N."/>
        </authorList>
    </citation>
    <scope>NUCLEOTIDE SEQUENCE</scope>
    <source>
        <strain evidence="1">SP2T</strain>
    </source>
</reference>
<accession>A0A8E6B5G3</accession>
<protein>
    <submittedName>
        <fullName evidence="1">Uncharacterized protein</fullName>
    </submittedName>
</protein>
<proteinExistence type="predicted"/>
<evidence type="ECO:0000313" key="1">
    <source>
        <dbReference type="EMBL" id="QVL31629.1"/>
    </source>
</evidence>
<dbReference type="KEGG" id="tsph:KIH39_22725"/>
<dbReference type="AlphaFoldDB" id="A0A8E6B5G3"/>
<organism evidence="1 2">
    <name type="scientific">Telmatocola sphagniphila</name>
    <dbReference type="NCBI Taxonomy" id="1123043"/>
    <lineage>
        <taxon>Bacteria</taxon>
        <taxon>Pseudomonadati</taxon>
        <taxon>Planctomycetota</taxon>
        <taxon>Planctomycetia</taxon>
        <taxon>Gemmatales</taxon>
        <taxon>Gemmataceae</taxon>
    </lineage>
</organism>
<sequence length="105" mass="12146">MKERRPLVTGLKDPIDPAIEKQFVFGSKEAEEPVKIHPKAVESRDPKGQPPISRVPFTSRLRAEFANALKRESLERQLNNQYPNSLQEVLEEALEDWMRAKGYWS</sequence>
<evidence type="ECO:0000313" key="2">
    <source>
        <dbReference type="Proteomes" id="UP000676194"/>
    </source>
</evidence>
<dbReference type="RefSeq" id="WP_213495714.1">
    <property type="nucleotide sequence ID" value="NZ_CP074694.1"/>
</dbReference>
<dbReference type="EMBL" id="CP074694">
    <property type="protein sequence ID" value="QVL31629.1"/>
    <property type="molecule type" value="Genomic_DNA"/>
</dbReference>
<keyword evidence="2" id="KW-1185">Reference proteome</keyword>
<dbReference type="Proteomes" id="UP000676194">
    <property type="component" value="Chromosome"/>
</dbReference>
<gene>
    <name evidence="1" type="ORF">KIH39_22725</name>
</gene>